<organism evidence="1 2">
    <name type="scientific">Trichomonas vaginalis (strain ATCC PRA-98 / G3)</name>
    <dbReference type="NCBI Taxonomy" id="412133"/>
    <lineage>
        <taxon>Eukaryota</taxon>
        <taxon>Metamonada</taxon>
        <taxon>Parabasalia</taxon>
        <taxon>Trichomonadida</taxon>
        <taxon>Trichomonadidae</taxon>
        <taxon>Trichomonas</taxon>
    </lineage>
</organism>
<dbReference type="VEuPathDB" id="TrichDB:TVAG_073740"/>
<evidence type="ECO:0000313" key="2">
    <source>
        <dbReference type="Proteomes" id="UP000001542"/>
    </source>
</evidence>
<name>A2EEB0_TRIV3</name>
<dbReference type="AlphaFoldDB" id="A2EEB0"/>
<reference evidence="1" key="1">
    <citation type="submission" date="2006-10" db="EMBL/GenBank/DDBJ databases">
        <authorList>
            <person name="Amadeo P."/>
            <person name="Zhao Q."/>
            <person name="Wortman J."/>
            <person name="Fraser-Liggett C."/>
            <person name="Carlton J."/>
        </authorList>
    </citation>
    <scope>NUCLEOTIDE SEQUENCE</scope>
    <source>
        <strain evidence="1">G3</strain>
    </source>
</reference>
<dbReference type="SMR" id="A2EEB0"/>
<evidence type="ECO:0008006" key="3">
    <source>
        <dbReference type="Google" id="ProtNLM"/>
    </source>
</evidence>
<dbReference type="RefSeq" id="XP_001321231.1">
    <property type="nucleotide sequence ID" value="XM_001321196.1"/>
</dbReference>
<dbReference type="Proteomes" id="UP000001542">
    <property type="component" value="Unassembled WGS sequence"/>
</dbReference>
<dbReference type="EMBL" id="DS113366">
    <property type="protein sequence ID" value="EAY09008.1"/>
    <property type="molecule type" value="Genomic_DNA"/>
</dbReference>
<sequence length="55" mass="6040">MDTTSTCSRKEQFRNCKTPSWHGANVNALYNTGGSPLHYAIALKLPGFLSNVVEL</sequence>
<accession>A2EEB0</accession>
<proteinExistence type="predicted"/>
<gene>
    <name evidence="1" type="ORF">TVAG_073740</name>
</gene>
<protein>
    <recommendedName>
        <fullName evidence="3">Ankyrin repeat protein</fullName>
    </recommendedName>
</protein>
<dbReference type="InParanoid" id="A2EEB0"/>
<keyword evidence="2" id="KW-1185">Reference proteome</keyword>
<dbReference type="KEGG" id="tva:4766919"/>
<evidence type="ECO:0000313" key="1">
    <source>
        <dbReference type="EMBL" id="EAY09008.1"/>
    </source>
</evidence>
<reference evidence="1" key="2">
    <citation type="journal article" date="2007" name="Science">
        <title>Draft genome sequence of the sexually transmitted pathogen Trichomonas vaginalis.</title>
        <authorList>
            <person name="Carlton J.M."/>
            <person name="Hirt R.P."/>
            <person name="Silva J.C."/>
            <person name="Delcher A.L."/>
            <person name="Schatz M."/>
            <person name="Zhao Q."/>
            <person name="Wortman J.R."/>
            <person name="Bidwell S.L."/>
            <person name="Alsmark U.C.M."/>
            <person name="Besteiro S."/>
            <person name="Sicheritz-Ponten T."/>
            <person name="Noel C.J."/>
            <person name="Dacks J.B."/>
            <person name="Foster P.G."/>
            <person name="Simillion C."/>
            <person name="Van de Peer Y."/>
            <person name="Miranda-Saavedra D."/>
            <person name="Barton G.J."/>
            <person name="Westrop G.D."/>
            <person name="Mueller S."/>
            <person name="Dessi D."/>
            <person name="Fiori P.L."/>
            <person name="Ren Q."/>
            <person name="Paulsen I."/>
            <person name="Zhang H."/>
            <person name="Bastida-Corcuera F.D."/>
            <person name="Simoes-Barbosa A."/>
            <person name="Brown M.T."/>
            <person name="Hayes R.D."/>
            <person name="Mukherjee M."/>
            <person name="Okumura C.Y."/>
            <person name="Schneider R."/>
            <person name="Smith A.J."/>
            <person name="Vanacova S."/>
            <person name="Villalvazo M."/>
            <person name="Haas B.J."/>
            <person name="Pertea M."/>
            <person name="Feldblyum T.V."/>
            <person name="Utterback T.R."/>
            <person name="Shu C.L."/>
            <person name="Osoegawa K."/>
            <person name="de Jong P.J."/>
            <person name="Hrdy I."/>
            <person name="Horvathova L."/>
            <person name="Zubacova Z."/>
            <person name="Dolezal P."/>
            <person name="Malik S.B."/>
            <person name="Logsdon J.M. Jr."/>
            <person name="Henze K."/>
            <person name="Gupta A."/>
            <person name="Wang C.C."/>
            <person name="Dunne R.L."/>
            <person name="Upcroft J.A."/>
            <person name="Upcroft P."/>
            <person name="White O."/>
            <person name="Salzberg S.L."/>
            <person name="Tang P."/>
            <person name="Chiu C.-H."/>
            <person name="Lee Y.-S."/>
            <person name="Embley T.M."/>
            <person name="Coombs G.H."/>
            <person name="Mottram J.C."/>
            <person name="Tachezy J."/>
            <person name="Fraser-Liggett C.M."/>
            <person name="Johnson P.J."/>
        </authorList>
    </citation>
    <scope>NUCLEOTIDE SEQUENCE [LARGE SCALE GENOMIC DNA]</scope>
    <source>
        <strain evidence="1">G3</strain>
    </source>
</reference>
<dbReference type="VEuPathDB" id="TrichDB:TVAGG3_0797750"/>